<dbReference type="Pfam" id="PF01129">
    <property type="entry name" value="ART"/>
    <property type="match status" value="1"/>
</dbReference>
<evidence type="ECO:0000256" key="3">
    <source>
        <dbReference type="ARBA" id="ARBA00022679"/>
    </source>
</evidence>
<sequence length="669" mass="77460">MATSAVYKTSSNMHDENLETYYLLWLDAEVNTSEENRIAQQQLRSTINHVTTFEDGNLCQQYIQSISIYDRIILIVSGRLGQEVVPRIHDLRQLSSIYVYCIDKQKNEEWAKNFTKVKGVTVDIGHLIDRIKRDQTNRIKEEDPIVINIFTANQNPDLSTTCLNGTFVHSLLLVDVLLRMTPAKTDKTELIRLCKKVYKGNKTQLNVLRDFDNTYTPENALWWYTRESFLYKILNKALRVQNIDILFIFRFFMRDIYRALEQSQCQSTIRAYRGQILSNDELKSLRESIGELISINSFFSTTTDRKQALVFLNSHNLSNDLQRVLFIIDADPSTGETKPFANISSFSDFENESEVLFMIGSIFHLKSIRRQNDKYWIIQLTMCSNDQHDLANLFQYMKEQYGGGDNETSLLNFGQVLRRMGKFDLAEKFYRRSLNELAPDAPSLVSLYYSLGLVLKEKKELDLSLEYLHKSLKLIVHSSPKDYQKISMRYNAIGTIHRMKNEYDIALVWLNKGIKLLEKGDNIDHSKMAHFCNNIATIYEKKGDDVEALNFNKKALTIRKQHLPSNHPDIGMSHNNIGSNHHRLGHYDLALKHYNQSLNIRLKSMPSDHPHIGNCYRNIGLGLEDKGRLNQALEYFQKSAAIYRQALSSHDPDLINIEADIIRISSKLK</sequence>
<proteinExistence type="inferred from homology"/>
<keyword evidence="6" id="KW-0802">TPR repeat</keyword>
<evidence type="ECO:0000313" key="9">
    <source>
        <dbReference type="EMBL" id="CAF1344982.1"/>
    </source>
</evidence>
<dbReference type="EC" id="2.4.2.31" evidence="8"/>
<dbReference type="InterPro" id="IPR000768">
    <property type="entry name" value="ART"/>
</dbReference>
<keyword evidence="3 8" id="KW-0808">Transferase</keyword>
<evidence type="ECO:0000256" key="1">
    <source>
        <dbReference type="ARBA" id="ARBA00009558"/>
    </source>
</evidence>
<evidence type="ECO:0000256" key="7">
    <source>
        <dbReference type="ARBA" id="ARBA00047597"/>
    </source>
</evidence>
<dbReference type="Pfam" id="PF13176">
    <property type="entry name" value="TPR_7"/>
    <property type="match status" value="1"/>
</dbReference>
<dbReference type="Proteomes" id="UP000681967">
    <property type="component" value="Unassembled WGS sequence"/>
</dbReference>
<comment type="similarity">
    <text evidence="1 8">Belongs to the Arg-specific ADP-ribosyltransferase family.</text>
</comment>
<dbReference type="Gene3D" id="1.25.40.10">
    <property type="entry name" value="Tetratricopeptide repeat domain"/>
    <property type="match status" value="2"/>
</dbReference>
<evidence type="ECO:0000256" key="2">
    <source>
        <dbReference type="ARBA" id="ARBA00022676"/>
    </source>
</evidence>
<dbReference type="GO" id="GO:0016779">
    <property type="term" value="F:nucleotidyltransferase activity"/>
    <property type="evidence" value="ECO:0007669"/>
    <property type="project" value="UniProtKB-KW"/>
</dbReference>
<dbReference type="SUPFAM" id="SSF56399">
    <property type="entry name" value="ADP-ribosylation"/>
    <property type="match status" value="1"/>
</dbReference>
<dbReference type="PANTHER" id="PTHR45641:SF19">
    <property type="entry name" value="NEPHROCYSTIN-3"/>
    <property type="match status" value="1"/>
</dbReference>
<organism evidence="9 11">
    <name type="scientific">Rotaria magnacalcarata</name>
    <dbReference type="NCBI Taxonomy" id="392030"/>
    <lineage>
        <taxon>Eukaryota</taxon>
        <taxon>Metazoa</taxon>
        <taxon>Spiralia</taxon>
        <taxon>Gnathifera</taxon>
        <taxon>Rotifera</taxon>
        <taxon>Eurotatoria</taxon>
        <taxon>Bdelloidea</taxon>
        <taxon>Philodinida</taxon>
        <taxon>Philodinidae</taxon>
        <taxon>Rotaria</taxon>
    </lineage>
</organism>
<dbReference type="PANTHER" id="PTHR45641">
    <property type="entry name" value="TETRATRICOPEPTIDE REPEAT PROTEIN (AFU_ORTHOLOGUE AFUA_6G03870)"/>
    <property type="match status" value="1"/>
</dbReference>
<dbReference type="SUPFAM" id="SSF81901">
    <property type="entry name" value="HCP-like"/>
    <property type="match status" value="1"/>
</dbReference>
<comment type="caution">
    <text evidence="9">The sequence shown here is derived from an EMBL/GenBank/DDBJ whole genome shotgun (WGS) entry which is preliminary data.</text>
</comment>
<evidence type="ECO:0000256" key="5">
    <source>
        <dbReference type="ARBA" id="ARBA00022737"/>
    </source>
</evidence>
<keyword evidence="5" id="KW-0677">Repeat</keyword>
<comment type="catalytic activity">
    <reaction evidence="7 8">
        <text>L-arginyl-[protein] + NAD(+) = N(omega)-(ADP-D-ribosyl)-L-arginyl-[protein] + nicotinamide + H(+)</text>
        <dbReference type="Rhea" id="RHEA:19149"/>
        <dbReference type="Rhea" id="RHEA-COMP:10532"/>
        <dbReference type="Rhea" id="RHEA-COMP:15087"/>
        <dbReference type="ChEBI" id="CHEBI:15378"/>
        <dbReference type="ChEBI" id="CHEBI:17154"/>
        <dbReference type="ChEBI" id="CHEBI:29965"/>
        <dbReference type="ChEBI" id="CHEBI:57540"/>
        <dbReference type="ChEBI" id="CHEBI:142554"/>
        <dbReference type="EC" id="2.4.2.31"/>
    </reaction>
</comment>
<accession>A0A815GY91</accession>
<dbReference type="Gene3D" id="3.90.176.10">
    <property type="entry name" value="Toxin ADP-ribosyltransferase, Chain A, domain 1"/>
    <property type="match status" value="1"/>
</dbReference>
<evidence type="ECO:0000256" key="6">
    <source>
        <dbReference type="ARBA" id="ARBA00022803"/>
    </source>
</evidence>
<keyword evidence="4" id="KW-0548">Nucleotidyltransferase</keyword>
<dbReference type="SMART" id="SM00028">
    <property type="entry name" value="TPR"/>
    <property type="match status" value="6"/>
</dbReference>
<dbReference type="EMBL" id="CAJOBH010054297">
    <property type="protein sequence ID" value="CAF4393632.1"/>
    <property type="molecule type" value="Genomic_DNA"/>
</dbReference>
<dbReference type="GO" id="GO:0106274">
    <property type="term" value="F:NAD+-protein-arginine ADP-ribosyltransferase activity"/>
    <property type="evidence" value="ECO:0007669"/>
    <property type="project" value="UniProtKB-EC"/>
</dbReference>
<keyword evidence="8" id="KW-0521">NADP</keyword>
<evidence type="ECO:0000313" key="10">
    <source>
        <dbReference type="EMBL" id="CAF4393632.1"/>
    </source>
</evidence>
<dbReference type="InterPro" id="IPR019734">
    <property type="entry name" value="TPR_rpt"/>
</dbReference>
<protein>
    <recommendedName>
        <fullName evidence="8">NAD(P)(+)--arginine ADP-ribosyltransferase</fullName>
        <ecNumber evidence="8">2.4.2.31</ecNumber>
    </recommendedName>
    <alternativeName>
        <fullName evidence="8">Mono(ADP-ribosyl)transferase</fullName>
    </alternativeName>
</protein>
<dbReference type="EMBL" id="CAJNOV010008959">
    <property type="protein sequence ID" value="CAF1344982.1"/>
    <property type="molecule type" value="Genomic_DNA"/>
</dbReference>
<keyword evidence="8" id="KW-0520">NAD</keyword>
<evidence type="ECO:0000256" key="8">
    <source>
        <dbReference type="RuleBase" id="RU361228"/>
    </source>
</evidence>
<dbReference type="AlphaFoldDB" id="A0A815GY91"/>
<dbReference type="Pfam" id="PF13374">
    <property type="entry name" value="TPR_10"/>
    <property type="match status" value="1"/>
</dbReference>
<dbReference type="PROSITE" id="PS51996">
    <property type="entry name" value="TR_MART"/>
    <property type="match status" value="1"/>
</dbReference>
<keyword evidence="2 8" id="KW-0328">Glycosyltransferase</keyword>
<name>A0A815GY91_9BILA</name>
<gene>
    <name evidence="10" type="ORF">BYL167_LOCUS31248</name>
    <name evidence="9" type="ORF">CJN711_LOCUS19121</name>
</gene>
<reference evidence="9" key="1">
    <citation type="submission" date="2021-02" db="EMBL/GenBank/DDBJ databases">
        <authorList>
            <person name="Nowell W R."/>
        </authorList>
    </citation>
    <scope>NUCLEOTIDE SEQUENCE</scope>
</reference>
<evidence type="ECO:0000256" key="4">
    <source>
        <dbReference type="ARBA" id="ARBA00022695"/>
    </source>
</evidence>
<dbReference type="Proteomes" id="UP000663855">
    <property type="component" value="Unassembled WGS sequence"/>
</dbReference>
<evidence type="ECO:0000313" key="11">
    <source>
        <dbReference type="Proteomes" id="UP000663855"/>
    </source>
</evidence>
<dbReference type="InterPro" id="IPR011990">
    <property type="entry name" value="TPR-like_helical_dom_sf"/>
</dbReference>
<dbReference type="Pfam" id="PF13424">
    <property type="entry name" value="TPR_12"/>
    <property type="match status" value="1"/>
</dbReference>